<accession>A0AAD5SV10</accession>
<organism evidence="4 5">
    <name type="scientific">Physocladia obscura</name>
    <dbReference type="NCBI Taxonomy" id="109957"/>
    <lineage>
        <taxon>Eukaryota</taxon>
        <taxon>Fungi</taxon>
        <taxon>Fungi incertae sedis</taxon>
        <taxon>Chytridiomycota</taxon>
        <taxon>Chytridiomycota incertae sedis</taxon>
        <taxon>Chytridiomycetes</taxon>
        <taxon>Chytridiales</taxon>
        <taxon>Chytriomycetaceae</taxon>
        <taxon>Physocladia</taxon>
    </lineage>
</organism>
<evidence type="ECO:0000313" key="5">
    <source>
        <dbReference type="Proteomes" id="UP001211907"/>
    </source>
</evidence>
<protein>
    <submittedName>
        <fullName evidence="4">Late secretory pathway protein avl9</fullName>
    </submittedName>
</protein>
<dbReference type="Pfam" id="PF09794">
    <property type="entry name" value="Avl9"/>
    <property type="match status" value="1"/>
</dbReference>
<evidence type="ECO:0000313" key="4">
    <source>
        <dbReference type="EMBL" id="KAJ3105172.1"/>
    </source>
</evidence>
<evidence type="ECO:0000256" key="1">
    <source>
        <dbReference type="ARBA" id="ARBA00038178"/>
    </source>
</evidence>
<feature type="domain" description="UDENN" evidence="3">
    <location>
        <begin position="5"/>
        <end position="446"/>
    </location>
</feature>
<name>A0AAD5SV10_9FUNG</name>
<dbReference type="PANTHER" id="PTHR31017:SF1">
    <property type="entry name" value="LATE SECRETORY PATHWAY PROTEIN AVL9 HOMOLOG"/>
    <property type="match status" value="1"/>
</dbReference>
<dbReference type="AlphaFoldDB" id="A0AAD5SV10"/>
<reference evidence="4" key="1">
    <citation type="submission" date="2020-05" db="EMBL/GenBank/DDBJ databases">
        <title>Phylogenomic resolution of chytrid fungi.</title>
        <authorList>
            <person name="Stajich J.E."/>
            <person name="Amses K."/>
            <person name="Simmons R."/>
            <person name="Seto K."/>
            <person name="Myers J."/>
            <person name="Bonds A."/>
            <person name="Quandt C.A."/>
            <person name="Barry K."/>
            <person name="Liu P."/>
            <person name="Grigoriev I."/>
            <person name="Longcore J.E."/>
            <person name="James T.Y."/>
        </authorList>
    </citation>
    <scope>NUCLEOTIDE SEQUENCE</scope>
    <source>
        <strain evidence="4">JEL0513</strain>
    </source>
</reference>
<dbReference type="Proteomes" id="UP001211907">
    <property type="component" value="Unassembled WGS sequence"/>
</dbReference>
<gene>
    <name evidence="4" type="primary">AVL9_1</name>
    <name evidence="4" type="ORF">HK100_003938</name>
</gene>
<dbReference type="PANTHER" id="PTHR31017">
    <property type="entry name" value="LATE SECRETORY PATHWAY PROTEIN AVL9-RELATED"/>
    <property type="match status" value="1"/>
</dbReference>
<sequence length="702" mass="75582">MSFISAVLVASFHHRNGNQIDYAVPAFDSDNSNSPVALPHKLAVLPFLCIPDGAHSLADTSNNIDLDSNSEISHVGGEFVYFQLPQTLPTDPPIYGVSCVRQISASELSSKPADVTRSMVQKAVVVLVSVPPLLLPALVSKLALVTRAFFLQRDFSNLAIIDDFYASLKNTFNSPSFSVPSDTILHTGLNLRETTLLFKGKLLQIFKLILLEKRVIFFGTNTSRLGEIQYGLLSLIPGFLQSFFSQDGGAAVSTNDSKFAALGLPLKIFGKDSIFLPYISLHQIDLLTSPDIKGYILGTSNSIFAVQRGANIDAIINTDTGAVEIVNSDLHSAISMTTADRAFIEELCDTVLESWSFDHGQEYETDPLGDYEGSDNYIRSRFEAYVVSLLVTTKNALNPDPELDADIEIVGKNLLDDFNSNWIDLWMQTDNYNSWAQDPLVDYSLINSPGHLKHGAVSSDRVAAALKGIRDSIAPIQSNIGKVLGQAEAGITTAVTNLTSPEQQKVMQETFNHTISSASKVAGSTLHKTKEVAQDFGKAAEQAFSSAGKVAESAATNASKIAKDGLDAVVAGLKDPHVMQDNASKVAESVSTNAKKLWANLGTWGGGLLDSISTLQQEDERKKEQEQQENDAAAAESAAKNYDDDEDDDDAATPFVVGDDTSHSVQDLKFHGEDGGVTAGASGKKGGVDEEEEFVGSRGSFL</sequence>
<keyword evidence="5" id="KW-1185">Reference proteome</keyword>
<dbReference type="InterPro" id="IPR018307">
    <property type="entry name" value="ABL9/DENND6_dom"/>
</dbReference>
<feature type="compositionally biased region" description="Basic and acidic residues" evidence="2">
    <location>
        <begin position="660"/>
        <end position="674"/>
    </location>
</feature>
<feature type="compositionally biased region" description="Low complexity" evidence="2">
    <location>
        <begin position="630"/>
        <end position="640"/>
    </location>
</feature>
<dbReference type="InterPro" id="IPR037516">
    <property type="entry name" value="Tripartite_DENN"/>
</dbReference>
<feature type="region of interest" description="Disordered" evidence="2">
    <location>
        <begin position="616"/>
        <end position="702"/>
    </location>
</feature>
<dbReference type="PROSITE" id="PS50211">
    <property type="entry name" value="DENN"/>
    <property type="match status" value="1"/>
</dbReference>
<dbReference type="GO" id="GO:0005737">
    <property type="term" value="C:cytoplasm"/>
    <property type="evidence" value="ECO:0007669"/>
    <property type="project" value="TreeGrafter"/>
</dbReference>
<comment type="caution">
    <text evidence="4">The sequence shown here is derived from an EMBL/GenBank/DDBJ whole genome shotgun (WGS) entry which is preliminary data.</text>
</comment>
<dbReference type="InterPro" id="IPR043153">
    <property type="entry name" value="DENN_C"/>
</dbReference>
<proteinExistence type="inferred from homology"/>
<dbReference type="InterPro" id="IPR051731">
    <property type="entry name" value="DENND11/AVL9_GEFs"/>
</dbReference>
<evidence type="ECO:0000259" key="3">
    <source>
        <dbReference type="PROSITE" id="PS50211"/>
    </source>
</evidence>
<comment type="similarity">
    <text evidence="1">Belongs to the AVL9 family.</text>
</comment>
<evidence type="ECO:0000256" key="2">
    <source>
        <dbReference type="SAM" id="MobiDB-lite"/>
    </source>
</evidence>
<dbReference type="EMBL" id="JADGJH010002017">
    <property type="protein sequence ID" value="KAJ3105172.1"/>
    <property type="molecule type" value="Genomic_DNA"/>
</dbReference>
<dbReference type="Gene3D" id="3.40.50.11500">
    <property type="match status" value="1"/>
</dbReference>